<dbReference type="Gene3D" id="2.60.200.20">
    <property type="match status" value="1"/>
</dbReference>
<gene>
    <name evidence="2" type="ORF">HaLaN_29934</name>
</gene>
<evidence type="ECO:0000313" key="3">
    <source>
        <dbReference type="Proteomes" id="UP000485058"/>
    </source>
</evidence>
<sequence>MGPHQRVIFGRLPTADVVLEHQSLSRQHAALAVEGTAGLTLTDLQSAGTTLDGLQALKATWDALWEEYLKPRCAGS</sequence>
<dbReference type="Proteomes" id="UP000485058">
    <property type="component" value="Unassembled WGS sequence"/>
</dbReference>
<feature type="non-terminal residue" evidence="2">
    <location>
        <position position="76"/>
    </location>
</feature>
<reference evidence="2 3" key="1">
    <citation type="submission" date="2020-02" db="EMBL/GenBank/DDBJ databases">
        <title>Draft genome sequence of Haematococcus lacustris strain NIES-144.</title>
        <authorList>
            <person name="Morimoto D."/>
            <person name="Nakagawa S."/>
            <person name="Yoshida T."/>
            <person name="Sawayama S."/>
        </authorList>
    </citation>
    <scope>NUCLEOTIDE SEQUENCE [LARGE SCALE GENOMIC DNA]</scope>
    <source>
        <strain evidence="2 3">NIES-144</strain>
    </source>
</reference>
<proteinExistence type="predicted"/>
<dbReference type="GO" id="GO:0016301">
    <property type="term" value="F:kinase activity"/>
    <property type="evidence" value="ECO:0007669"/>
    <property type="project" value="UniProtKB-KW"/>
</dbReference>
<organism evidence="2 3">
    <name type="scientific">Haematococcus lacustris</name>
    <name type="common">Green alga</name>
    <name type="synonym">Haematococcus pluvialis</name>
    <dbReference type="NCBI Taxonomy" id="44745"/>
    <lineage>
        <taxon>Eukaryota</taxon>
        <taxon>Viridiplantae</taxon>
        <taxon>Chlorophyta</taxon>
        <taxon>core chlorophytes</taxon>
        <taxon>Chlorophyceae</taxon>
        <taxon>CS clade</taxon>
        <taxon>Chlamydomonadales</taxon>
        <taxon>Haematococcaceae</taxon>
        <taxon>Haematococcus</taxon>
    </lineage>
</organism>
<accession>A0A6A0AFC6</accession>
<dbReference type="AlphaFoldDB" id="A0A6A0AFC6"/>
<dbReference type="PROSITE" id="PS50006">
    <property type="entry name" value="FHA_DOMAIN"/>
    <property type="match status" value="1"/>
</dbReference>
<evidence type="ECO:0000313" key="2">
    <source>
        <dbReference type="EMBL" id="GFH30993.1"/>
    </source>
</evidence>
<name>A0A6A0AFC6_HAELA</name>
<dbReference type="SMART" id="SM00240">
    <property type="entry name" value="FHA"/>
    <property type="match status" value="1"/>
</dbReference>
<dbReference type="InterPro" id="IPR000253">
    <property type="entry name" value="FHA_dom"/>
</dbReference>
<dbReference type="Pfam" id="PF00498">
    <property type="entry name" value="FHA"/>
    <property type="match status" value="1"/>
</dbReference>
<dbReference type="InterPro" id="IPR008984">
    <property type="entry name" value="SMAD_FHA_dom_sf"/>
</dbReference>
<dbReference type="SUPFAM" id="SSF49879">
    <property type="entry name" value="SMAD/FHA domain"/>
    <property type="match status" value="1"/>
</dbReference>
<comment type="caution">
    <text evidence="2">The sequence shown here is derived from an EMBL/GenBank/DDBJ whole genome shotgun (WGS) entry which is preliminary data.</text>
</comment>
<dbReference type="EMBL" id="BLLF01005274">
    <property type="protein sequence ID" value="GFH30993.1"/>
    <property type="molecule type" value="Genomic_DNA"/>
</dbReference>
<keyword evidence="2" id="KW-0808">Transferase</keyword>
<feature type="domain" description="FHA" evidence="1">
    <location>
        <begin position="7"/>
        <end position="56"/>
    </location>
</feature>
<keyword evidence="3" id="KW-1185">Reference proteome</keyword>
<feature type="non-terminal residue" evidence="2">
    <location>
        <position position="1"/>
    </location>
</feature>
<keyword evidence="2" id="KW-0418">Kinase</keyword>
<evidence type="ECO:0000259" key="1">
    <source>
        <dbReference type="PROSITE" id="PS50006"/>
    </source>
</evidence>
<protein>
    <submittedName>
        <fullName evidence="2">MAP kinase phosphatase 5</fullName>
    </submittedName>
</protein>